<proteinExistence type="predicted"/>
<keyword evidence="3" id="KW-0540">Nuclease</keyword>
<reference evidence="3 4" key="1">
    <citation type="submission" date="2020-08" db="EMBL/GenBank/DDBJ databases">
        <title>The Agave Microbiome: Exploring the role of microbial communities in plant adaptations to desert environments.</title>
        <authorList>
            <person name="Partida-Martinez L.P."/>
        </authorList>
    </citation>
    <scope>NUCLEOTIDE SEQUENCE [LARGE SCALE GENOMIC DNA]</scope>
    <source>
        <strain evidence="3 4">AT2.18</strain>
    </source>
</reference>
<dbReference type="SUPFAM" id="SSF56219">
    <property type="entry name" value="DNase I-like"/>
    <property type="match status" value="1"/>
</dbReference>
<evidence type="ECO:0000256" key="1">
    <source>
        <dbReference type="SAM" id="Phobius"/>
    </source>
</evidence>
<dbReference type="EMBL" id="JACHVU010000003">
    <property type="protein sequence ID" value="MBB2990457.1"/>
    <property type="molecule type" value="Genomic_DNA"/>
</dbReference>
<keyword evidence="1" id="KW-0472">Membrane</keyword>
<sequence length="327" mass="33996">MTAGPTLRTVCGVVGTCSAAAAALGVAAHFAGPVSTTVALTASFTPLFVILAGVSAVLLVAARWRRAAIAVLVVVLVGVGSQLPLFIGESPESGVAPTITVLQANIRLGEADPHALVDLVRGGGVEVLTVSELTEPAVAKLAAAGVGRALPFSYLYPRRGGGGAGIYSRHPLTDTRELPGLQHTNLRASLRVPGAAPVAVYALHPLPPYPEPSWRWALELERIGAVLAAEPQPIVVGADVNSTYDHQRYRALLRESTRDGEDLVDAAEHLGAGIVATYPADRWFPAVLAIDKILARGAVPVSLRRVELPGSDHHGVMGEVRLPPAPS</sequence>
<keyword evidence="1" id="KW-0812">Transmembrane</keyword>
<dbReference type="Pfam" id="PF03372">
    <property type="entry name" value="Exo_endo_phos"/>
    <property type="match status" value="1"/>
</dbReference>
<protein>
    <submittedName>
        <fullName evidence="3">Endonuclease/exonuclease/phosphatase (EEP) superfamily protein YafD</fullName>
    </submittedName>
</protein>
<comment type="caution">
    <text evidence="3">The sequence shown here is derived from an EMBL/GenBank/DDBJ whole genome shotgun (WGS) entry which is preliminary data.</text>
</comment>
<feature type="transmembrane region" description="Helical" evidence="1">
    <location>
        <begin position="38"/>
        <end position="60"/>
    </location>
</feature>
<keyword evidence="3" id="KW-0269">Exonuclease</keyword>
<dbReference type="GO" id="GO:0004519">
    <property type="term" value="F:endonuclease activity"/>
    <property type="evidence" value="ECO:0007669"/>
    <property type="project" value="UniProtKB-KW"/>
</dbReference>
<dbReference type="InterPro" id="IPR036691">
    <property type="entry name" value="Endo/exonu/phosph_ase_sf"/>
</dbReference>
<dbReference type="RefSeq" id="WP_311736103.1">
    <property type="nucleotide sequence ID" value="NZ_JACHVU010000003.1"/>
</dbReference>
<dbReference type="GO" id="GO:0004527">
    <property type="term" value="F:exonuclease activity"/>
    <property type="evidence" value="ECO:0007669"/>
    <property type="project" value="UniProtKB-KW"/>
</dbReference>
<gene>
    <name evidence="3" type="ORF">FHR72_001925</name>
</gene>
<keyword evidence="1" id="KW-1133">Transmembrane helix</keyword>
<feature type="domain" description="Endonuclease/exonuclease/phosphatase" evidence="2">
    <location>
        <begin position="102"/>
        <end position="313"/>
    </location>
</feature>
<evidence type="ECO:0000313" key="4">
    <source>
        <dbReference type="Proteomes" id="UP000550501"/>
    </source>
</evidence>
<keyword evidence="3" id="KW-0255">Endonuclease</keyword>
<accession>A0A839Q457</accession>
<evidence type="ECO:0000259" key="2">
    <source>
        <dbReference type="Pfam" id="PF03372"/>
    </source>
</evidence>
<feature type="transmembrane region" description="Helical" evidence="1">
    <location>
        <begin position="67"/>
        <end position="87"/>
    </location>
</feature>
<name>A0A839Q457_MYCIR</name>
<keyword evidence="3" id="KW-0378">Hydrolase</keyword>
<keyword evidence="4" id="KW-1185">Reference proteome</keyword>
<dbReference type="InterPro" id="IPR005135">
    <property type="entry name" value="Endo/exonuclease/phosphatase"/>
</dbReference>
<dbReference type="AlphaFoldDB" id="A0A839Q457"/>
<organism evidence="3 4">
    <name type="scientific">Mycolicibacterium iranicum</name>
    <name type="common">Mycobacterium iranicum</name>
    <dbReference type="NCBI Taxonomy" id="912594"/>
    <lineage>
        <taxon>Bacteria</taxon>
        <taxon>Bacillati</taxon>
        <taxon>Actinomycetota</taxon>
        <taxon>Actinomycetes</taxon>
        <taxon>Mycobacteriales</taxon>
        <taxon>Mycobacteriaceae</taxon>
        <taxon>Mycolicibacterium</taxon>
    </lineage>
</organism>
<dbReference type="Proteomes" id="UP000550501">
    <property type="component" value="Unassembled WGS sequence"/>
</dbReference>
<dbReference type="Gene3D" id="3.60.10.10">
    <property type="entry name" value="Endonuclease/exonuclease/phosphatase"/>
    <property type="match status" value="1"/>
</dbReference>
<feature type="transmembrane region" description="Helical" evidence="1">
    <location>
        <begin position="12"/>
        <end position="32"/>
    </location>
</feature>
<evidence type="ECO:0000313" key="3">
    <source>
        <dbReference type="EMBL" id="MBB2990457.1"/>
    </source>
</evidence>